<proteinExistence type="predicted"/>
<protein>
    <submittedName>
        <fullName evidence="1">Uncharacterized protein</fullName>
    </submittedName>
</protein>
<name>A0AAW2FNB1_9HYME</name>
<evidence type="ECO:0000313" key="1">
    <source>
        <dbReference type="EMBL" id="KAL0116928.1"/>
    </source>
</evidence>
<gene>
    <name evidence="1" type="ORF">PUN28_010066</name>
</gene>
<keyword evidence="2" id="KW-1185">Reference proteome</keyword>
<sequence>MCYGIYAFPASASEGCIALVQNCESFAYNSILFRNADSDFIQFQWKLYKAIFIGNGKQSSTTLLQAKRSGPVLSR</sequence>
<dbReference type="EMBL" id="JADYXP020000009">
    <property type="protein sequence ID" value="KAL0116928.1"/>
    <property type="molecule type" value="Genomic_DNA"/>
</dbReference>
<dbReference type="Proteomes" id="UP001430953">
    <property type="component" value="Unassembled WGS sequence"/>
</dbReference>
<organism evidence="1 2">
    <name type="scientific">Cardiocondyla obscurior</name>
    <dbReference type="NCBI Taxonomy" id="286306"/>
    <lineage>
        <taxon>Eukaryota</taxon>
        <taxon>Metazoa</taxon>
        <taxon>Ecdysozoa</taxon>
        <taxon>Arthropoda</taxon>
        <taxon>Hexapoda</taxon>
        <taxon>Insecta</taxon>
        <taxon>Pterygota</taxon>
        <taxon>Neoptera</taxon>
        <taxon>Endopterygota</taxon>
        <taxon>Hymenoptera</taxon>
        <taxon>Apocrita</taxon>
        <taxon>Aculeata</taxon>
        <taxon>Formicoidea</taxon>
        <taxon>Formicidae</taxon>
        <taxon>Myrmicinae</taxon>
        <taxon>Cardiocondyla</taxon>
    </lineage>
</organism>
<evidence type="ECO:0000313" key="2">
    <source>
        <dbReference type="Proteomes" id="UP001430953"/>
    </source>
</evidence>
<dbReference type="AlphaFoldDB" id="A0AAW2FNB1"/>
<accession>A0AAW2FNB1</accession>
<reference evidence="1 2" key="1">
    <citation type="submission" date="2023-03" db="EMBL/GenBank/DDBJ databases">
        <title>High recombination rates correlate with genetic variation in Cardiocondyla obscurior ants.</title>
        <authorList>
            <person name="Errbii M."/>
        </authorList>
    </citation>
    <scope>NUCLEOTIDE SEQUENCE [LARGE SCALE GENOMIC DNA]</scope>
    <source>
        <strain evidence="1">Alpha-2009</strain>
        <tissue evidence="1">Whole body</tissue>
    </source>
</reference>
<comment type="caution">
    <text evidence="1">The sequence shown here is derived from an EMBL/GenBank/DDBJ whole genome shotgun (WGS) entry which is preliminary data.</text>
</comment>